<dbReference type="GO" id="GO:0019213">
    <property type="term" value="F:deacetylase activity"/>
    <property type="evidence" value="ECO:0007669"/>
    <property type="project" value="TreeGrafter"/>
</dbReference>
<dbReference type="AlphaFoldDB" id="A0A1C3H7F8"/>
<dbReference type="EMBL" id="FKLO01000083">
    <property type="protein sequence ID" value="SAM72664.1"/>
    <property type="molecule type" value="Genomic_DNA"/>
</dbReference>
<dbReference type="CDD" id="cd10807">
    <property type="entry name" value="YdjC_like_3"/>
    <property type="match status" value="1"/>
</dbReference>
<keyword evidence="3" id="KW-0378">Hydrolase</keyword>
<sequence>MNSKHVLATNITSPTDPAAYMKKLTLNIDDLGLSPAVNEAVCHLAELRRIQSTSLMSLGELPHETLARLHASDCDIGLHLDLTGFAARQYPAVGGTLKQTLARAWLRRFEPTALRDLIRRQFDRFEDLTGHAPAFIDGHQHVHQFPQIRETLLQEAAARYPARPALRSTRPFARDHKSRLIHTLGGQHLDRHSDGWRKNPCFGGVYDFKPDAATLAGHWQRWLAAAPDGSVIMCHPAVPGDDWQDDIKPARENEWRYLTSDAFAALWQNHACETQRWAEIP</sequence>
<dbReference type="PANTHER" id="PTHR31609">
    <property type="entry name" value="YDJC DEACETYLASE FAMILY MEMBER"/>
    <property type="match status" value="1"/>
</dbReference>
<organism evidence="6 7">
    <name type="scientific">Cardiobacterium hominis</name>
    <dbReference type="NCBI Taxonomy" id="2718"/>
    <lineage>
        <taxon>Bacteria</taxon>
        <taxon>Pseudomonadati</taxon>
        <taxon>Pseudomonadota</taxon>
        <taxon>Gammaproteobacteria</taxon>
        <taxon>Cardiobacteriales</taxon>
        <taxon>Cardiobacteriaceae</taxon>
        <taxon>Cardiobacterium</taxon>
    </lineage>
</organism>
<evidence type="ECO:0000256" key="2">
    <source>
        <dbReference type="ARBA" id="ARBA00022723"/>
    </source>
</evidence>
<name>A0A1C3H7F8_9GAMM</name>
<evidence type="ECO:0000313" key="6">
    <source>
        <dbReference type="EMBL" id="SAM72664.1"/>
    </source>
</evidence>
<dbReference type="InterPro" id="IPR011330">
    <property type="entry name" value="Glyco_hydro/deAcase_b/a-brl"/>
</dbReference>
<dbReference type="PANTHER" id="PTHR31609:SF1">
    <property type="entry name" value="CARBOHYDRATE DEACETYLASE"/>
    <property type="match status" value="1"/>
</dbReference>
<evidence type="ECO:0000313" key="7">
    <source>
        <dbReference type="Proteomes" id="UP000190837"/>
    </source>
</evidence>
<dbReference type="GO" id="GO:0016787">
    <property type="term" value="F:hydrolase activity"/>
    <property type="evidence" value="ECO:0007669"/>
    <property type="project" value="UniProtKB-KW"/>
</dbReference>
<keyword evidence="4" id="KW-0460">Magnesium</keyword>
<dbReference type="GO" id="GO:0005975">
    <property type="term" value="P:carbohydrate metabolic process"/>
    <property type="evidence" value="ECO:0007669"/>
    <property type="project" value="InterPro"/>
</dbReference>
<gene>
    <name evidence="6" type="ORF">CHUV0807_2502</name>
</gene>
<evidence type="ECO:0000256" key="3">
    <source>
        <dbReference type="ARBA" id="ARBA00022801"/>
    </source>
</evidence>
<dbReference type="Gene3D" id="3.20.20.370">
    <property type="entry name" value="Glycoside hydrolase/deacetylase"/>
    <property type="match status" value="1"/>
</dbReference>
<keyword evidence="2" id="KW-0479">Metal-binding</keyword>
<evidence type="ECO:0000256" key="4">
    <source>
        <dbReference type="ARBA" id="ARBA00022842"/>
    </source>
</evidence>
<dbReference type="SUPFAM" id="SSF88713">
    <property type="entry name" value="Glycoside hydrolase/deacetylase"/>
    <property type="match status" value="1"/>
</dbReference>
<keyword evidence="5" id="KW-0119">Carbohydrate metabolism</keyword>
<accession>A0A1C3H7F8</accession>
<dbReference type="InterPro" id="IPR006879">
    <property type="entry name" value="YdjC-like"/>
</dbReference>
<reference evidence="7" key="1">
    <citation type="submission" date="2016-04" db="EMBL/GenBank/DDBJ databases">
        <authorList>
            <person name="Tagini F."/>
        </authorList>
    </citation>
    <scope>NUCLEOTIDE SEQUENCE [LARGE SCALE GENOMIC DNA]</scope>
    <source>
        <strain evidence="7">CHUV0807</strain>
    </source>
</reference>
<proteinExistence type="predicted"/>
<dbReference type="RefSeq" id="WP_079542320.1">
    <property type="nucleotide sequence ID" value="NZ_CP171111.1"/>
</dbReference>
<dbReference type="Pfam" id="PF04794">
    <property type="entry name" value="YdjC"/>
    <property type="match status" value="1"/>
</dbReference>
<comment type="cofactor">
    <cofactor evidence="1">
        <name>Mg(2+)</name>
        <dbReference type="ChEBI" id="CHEBI:18420"/>
    </cofactor>
</comment>
<protein>
    <recommendedName>
        <fullName evidence="8">ChbG/HpnK family deacetylase</fullName>
    </recommendedName>
</protein>
<dbReference type="Proteomes" id="UP000190837">
    <property type="component" value="Unassembled WGS sequence"/>
</dbReference>
<evidence type="ECO:0008006" key="8">
    <source>
        <dbReference type="Google" id="ProtNLM"/>
    </source>
</evidence>
<dbReference type="GO" id="GO:0046872">
    <property type="term" value="F:metal ion binding"/>
    <property type="evidence" value="ECO:0007669"/>
    <property type="project" value="UniProtKB-KW"/>
</dbReference>
<evidence type="ECO:0000256" key="1">
    <source>
        <dbReference type="ARBA" id="ARBA00001946"/>
    </source>
</evidence>
<evidence type="ECO:0000256" key="5">
    <source>
        <dbReference type="ARBA" id="ARBA00023277"/>
    </source>
</evidence>